<comment type="caution">
    <text evidence="4">The sequence shown here is derived from an EMBL/GenBank/DDBJ whole genome shotgun (WGS) entry which is preliminary data.</text>
</comment>
<protein>
    <recommendedName>
        <fullName evidence="6">Oxidoreductase, short chain dehydrogenase/reductase family protein</fullName>
    </recommendedName>
</protein>
<dbReference type="PANTHER" id="PTHR43976">
    <property type="entry name" value="SHORT CHAIN DEHYDROGENASE"/>
    <property type="match status" value="1"/>
</dbReference>
<name>A0ABR2JRM0_9EUKA</name>
<evidence type="ECO:0000313" key="5">
    <source>
        <dbReference type="Proteomes" id="UP001470230"/>
    </source>
</evidence>
<gene>
    <name evidence="4" type="ORF">M9Y10_004292</name>
</gene>
<dbReference type="InterPro" id="IPR002347">
    <property type="entry name" value="SDR_fam"/>
</dbReference>
<evidence type="ECO:0000313" key="4">
    <source>
        <dbReference type="EMBL" id="KAK8881549.1"/>
    </source>
</evidence>
<dbReference type="InterPro" id="IPR020904">
    <property type="entry name" value="Sc_DH/Rdtase_CS"/>
</dbReference>
<dbReference type="Proteomes" id="UP001470230">
    <property type="component" value="Unassembled WGS sequence"/>
</dbReference>
<dbReference type="Gene3D" id="3.40.50.720">
    <property type="entry name" value="NAD(P)-binding Rossmann-like Domain"/>
    <property type="match status" value="1"/>
</dbReference>
<dbReference type="InterPro" id="IPR036291">
    <property type="entry name" value="NAD(P)-bd_dom_sf"/>
</dbReference>
<dbReference type="PRINTS" id="PR00080">
    <property type="entry name" value="SDRFAMILY"/>
</dbReference>
<dbReference type="CDD" id="cd05374">
    <property type="entry name" value="17beta-HSD-like_SDR_c"/>
    <property type="match status" value="1"/>
</dbReference>
<comment type="similarity">
    <text evidence="1 3">Belongs to the short-chain dehydrogenases/reductases (SDR) family.</text>
</comment>
<sequence>MSTKPVWFVTGASQGFGLAIVNTLLGKGWKVAAATRSIKRLSDNVQIKTDDFFPIEVDITKDEEVKLCVGQIMKKFGTIDVVVNNAGYAHKGAFESITDASIRKEFDVNFFGLLNVTRNVLPIMRKNRKGLIFNVSSISGMRGTVLNSIYVASKHAVNGFSESLRLEVSDFNIKVVTVMPGWIRTNFLESSSLKKTEINIDDYQEKSKKLFKYLDERNHKQEGDPVLCAEVLIKVSLMKDPPLNLFLGEDAIIAAEEKLDQIKNDIKDHRDLMSSTFFK</sequence>
<dbReference type="Pfam" id="PF00106">
    <property type="entry name" value="adh_short"/>
    <property type="match status" value="1"/>
</dbReference>
<keyword evidence="2" id="KW-0560">Oxidoreductase</keyword>
<dbReference type="EMBL" id="JAPFFF010000010">
    <property type="protein sequence ID" value="KAK8881549.1"/>
    <property type="molecule type" value="Genomic_DNA"/>
</dbReference>
<dbReference type="PANTHER" id="PTHR43976:SF16">
    <property type="entry name" value="SHORT-CHAIN DEHYDROGENASE_REDUCTASE FAMILY PROTEIN"/>
    <property type="match status" value="1"/>
</dbReference>
<keyword evidence="5" id="KW-1185">Reference proteome</keyword>
<evidence type="ECO:0008006" key="6">
    <source>
        <dbReference type="Google" id="ProtNLM"/>
    </source>
</evidence>
<proteinExistence type="inferred from homology"/>
<accession>A0ABR2JRM0</accession>
<organism evidence="4 5">
    <name type="scientific">Tritrichomonas musculus</name>
    <dbReference type="NCBI Taxonomy" id="1915356"/>
    <lineage>
        <taxon>Eukaryota</taxon>
        <taxon>Metamonada</taxon>
        <taxon>Parabasalia</taxon>
        <taxon>Tritrichomonadida</taxon>
        <taxon>Tritrichomonadidae</taxon>
        <taxon>Tritrichomonas</taxon>
    </lineage>
</organism>
<evidence type="ECO:0000256" key="3">
    <source>
        <dbReference type="RuleBase" id="RU000363"/>
    </source>
</evidence>
<evidence type="ECO:0000256" key="2">
    <source>
        <dbReference type="ARBA" id="ARBA00023002"/>
    </source>
</evidence>
<dbReference type="PROSITE" id="PS00061">
    <property type="entry name" value="ADH_SHORT"/>
    <property type="match status" value="1"/>
</dbReference>
<evidence type="ECO:0000256" key="1">
    <source>
        <dbReference type="ARBA" id="ARBA00006484"/>
    </source>
</evidence>
<reference evidence="4 5" key="1">
    <citation type="submission" date="2024-04" db="EMBL/GenBank/DDBJ databases">
        <title>Tritrichomonas musculus Genome.</title>
        <authorList>
            <person name="Alves-Ferreira E."/>
            <person name="Grigg M."/>
            <person name="Lorenzi H."/>
            <person name="Galac M."/>
        </authorList>
    </citation>
    <scope>NUCLEOTIDE SEQUENCE [LARGE SCALE GENOMIC DNA]</scope>
    <source>
        <strain evidence="4 5">EAF2021</strain>
    </source>
</reference>
<dbReference type="PRINTS" id="PR00081">
    <property type="entry name" value="GDHRDH"/>
</dbReference>
<dbReference type="SUPFAM" id="SSF51735">
    <property type="entry name" value="NAD(P)-binding Rossmann-fold domains"/>
    <property type="match status" value="1"/>
</dbReference>
<dbReference type="InterPro" id="IPR051911">
    <property type="entry name" value="SDR_oxidoreductase"/>
</dbReference>